<sequence length="710" mass="77943">MAANFEYSMIPSGAQEHCFPELLKVADNQIGNLALCFPKYSRLDGSVKNAAKQEIAGWVSKKMSDKNGSFSTYPSMTLKFARAKNCSGISLSFNRTSGDFANFRILWMDASGTVLKSESCSPADPEVSVFTELSGIASVRLTFQSTNRPYRPVFLERVEFLNLRAYESFKLVYDELAPGAAENAVFSSTAKRPEITELSWLTSGESQNLALCLPKYSRLDGTFRNYSSSKMAGWVSQAISDSSGAFASAPALHCELGGGYYSSAGIHIRFGPSERDYCSSITIDWYNGDTVLASQDFTPDSNDFFCEKSVENYTGIQITCKKTNFSYRPAVIRLIEFGHEIVYTTDHVDGNEILSEVSLLSDELTVNTADFTLRVMGNVSFQRRQQLTAYYDNAVQGVFYTAGYTRSGTRDYDVTAQDATGLLEEDYYGTESGNLFLCSYNDTVSSVVGRILQGTGLNYQIAAGVASANVKGVLPACTRREALQQVCYAAGAICNTFGGAAIRIVPLDTTGTPVRITQDKISISSLSIEDLDEVSRIVLTCHNYVKTSEGKELYRGKLSAGKNSIVFSGPSVITSTENVAEKYSAAITNAAYVTPLDASKECVLYGYDCTDNTSEVTKYNPKYEASGKTEFNVIQVQDAYFVHTGNAAAVLQRTYDYYQRRHKITAKTIDTDVSPGTRVTIDTYDGTYTGNVERVSSRYSGSVFREIVVR</sequence>
<reference evidence="1" key="1">
    <citation type="submission" date="2021-10" db="EMBL/GenBank/DDBJ databases">
        <title>Anaerobic single-cell dispensing facilitates the cultivation of human gut bacteria.</title>
        <authorList>
            <person name="Afrizal A."/>
        </authorList>
    </citation>
    <scope>NUCLEOTIDE SEQUENCE</scope>
    <source>
        <strain evidence="1">CLA-AA-H215</strain>
    </source>
</reference>
<gene>
    <name evidence="1" type="ORF">LKD81_15480</name>
</gene>
<accession>A0AAE3JHU3</accession>
<dbReference type="EMBL" id="JAJEQR010000064">
    <property type="protein sequence ID" value="MCC2232376.1"/>
    <property type="molecule type" value="Genomic_DNA"/>
</dbReference>
<organism evidence="1 2">
    <name type="scientific">Hominifimenecus microfluidus</name>
    <dbReference type="NCBI Taxonomy" id="2885348"/>
    <lineage>
        <taxon>Bacteria</taxon>
        <taxon>Bacillati</taxon>
        <taxon>Bacillota</taxon>
        <taxon>Clostridia</taxon>
        <taxon>Lachnospirales</taxon>
        <taxon>Lachnospiraceae</taxon>
        <taxon>Hominifimenecus</taxon>
    </lineage>
</organism>
<dbReference type="AlphaFoldDB" id="A0AAE3JHU3"/>
<comment type="caution">
    <text evidence="1">The sequence shown here is derived from an EMBL/GenBank/DDBJ whole genome shotgun (WGS) entry which is preliminary data.</text>
</comment>
<dbReference type="RefSeq" id="WP_308454783.1">
    <property type="nucleotide sequence ID" value="NZ_JAJEQR010000064.1"/>
</dbReference>
<keyword evidence="2" id="KW-1185">Reference proteome</keyword>
<dbReference type="Proteomes" id="UP001198182">
    <property type="component" value="Unassembled WGS sequence"/>
</dbReference>
<evidence type="ECO:0000313" key="2">
    <source>
        <dbReference type="Proteomes" id="UP001198182"/>
    </source>
</evidence>
<name>A0AAE3JHU3_9FIRM</name>
<protein>
    <submittedName>
        <fullName evidence="1">Uncharacterized protein</fullName>
    </submittedName>
</protein>
<proteinExistence type="predicted"/>
<evidence type="ECO:0000313" key="1">
    <source>
        <dbReference type="EMBL" id="MCC2232376.1"/>
    </source>
</evidence>